<dbReference type="OrthoDB" id="2441642at2759"/>
<accession>A0A0C3QD01</accession>
<evidence type="ECO:0000313" key="2">
    <source>
        <dbReference type="EMBL" id="KIO28735.1"/>
    </source>
</evidence>
<dbReference type="HOGENOM" id="CLU_928113_0_0_1"/>
<gene>
    <name evidence="2" type="ORF">M407DRAFT_179038</name>
</gene>
<reference evidence="2 3" key="1">
    <citation type="submission" date="2014-04" db="EMBL/GenBank/DDBJ databases">
        <authorList>
            <consortium name="DOE Joint Genome Institute"/>
            <person name="Kuo A."/>
            <person name="Girlanda M."/>
            <person name="Perotto S."/>
            <person name="Kohler A."/>
            <person name="Nagy L.G."/>
            <person name="Floudas D."/>
            <person name="Copeland A."/>
            <person name="Barry K.W."/>
            <person name="Cichocki N."/>
            <person name="Veneault-Fourrey C."/>
            <person name="LaButti K."/>
            <person name="Lindquist E.A."/>
            <person name="Lipzen A."/>
            <person name="Lundell T."/>
            <person name="Morin E."/>
            <person name="Murat C."/>
            <person name="Sun H."/>
            <person name="Tunlid A."/>
            <person name="Henrissat B."/>
            <person name="Grigoriev I.V."/>
            <person name="Hibbett D.S."/>
            <person name="Martin F."/>
            <person name="Nordberg H.P."/>
            <person name="Cantor M.N."/>
            <person name="Hua S.X."/>
        </authorList>
    </citation>
    <scope>NUCLEOTIDE SEQUENCE [LARGE SCALE GENOMIC DNA]</scope>
    <source>
        <strain evidence="2 3">MUT 4182</strain>
    </source>
</reference>
<feature type="compositionally biased region" description="Low complexity" evidence="1">
    <location>
        <begin position="132"/>
        <end position="153"/>
    </location>
</feature>
<proteinExistence type="predicted"/>
<protein>
    <submittedName>
        <fullName evidence="2">Uncharacterized protein</fullName>
    </submittedName>
</protein>
<dbReference type="EMBL" id="KN822991">
    <property type="protein sequence ID" value="KIO28735.1"/>
    <property type="molecule type" value="Genomic_DNA"/>
</dbReference>
<organism evidence="2 3">
    <name type="scientific">Tulasnella calospora MUT 4182</name>
    <dbReference type="NCBI Taxonomy" id="1051891"/>
    <lineage>
        <taxon>Eukaryota</taxon>
        <taxon>Fungi</taxon>
        <taxon>Dikarya</taxon>
        <taxon>Basidiomycota</taxon>
        <taxon>Agaricomycotina</taxon>
        <taxon>Agaricomycetes</taxon>
        <taxon>Cantharellales</taxon>
        <taxon>Tulasnellaceae</taxon>
        <taxon>Tulasnella</taxon>
    </lineage>
</organism>
<reference evidence="3" key="2">
    <citation type="submission" date="2015-01" db="EMBL/GenBank/DDBJ databases">
        <title>Evolutionary Origins and Diversification of the Mycorrhizal Mutualists.</title>
        <authorList>
            <consortium name="DOE Joint Genome Institute"/>
            <consortium name="Mycorrhizal Genomics Consortium"/>
            <person name="Kohler A."/>
            <person name="Kuo A."/>
            <person name="Nagy L.G."/>
            <person name="Floudas D."/>
            <person name="Copeland A."/>
            <person name="Barry K.W."/>
            <person name="Cichocki N."/>
            <person name="Veneault-Fourrey C."/>
            <person name="LaButti K."/>
            <person name="Lindquist E.A."/>
            <person name="Lipzen A."/>
            <person name="Lundell T."/>
            <person name="Morin E."/>
            <person name="Murat C."/>
            <person name="Riley R."/>
            <person name="Ohm R."/>
            <person name="Sun H."/>
            <person name="Tunlid A."/>
            <person name="Henrissat B."/>
            <person name="Grigoriev I.V."/>
            <person name="Hibbett D.S."/>
            <person name="Martin F."/>
        </authorList>
    </citation>
    <scope>NUCLEOTIDE SEQUENCE [LARGE SCALE GENOMIC DNA]</scope>
    <source>
        <strain evidence="3">MUT 4182</strain>
    </source>
</reference>
<feature type="region of interest" description="Disordered" evidence="1">
    <location>
        <begin position="132"/>
        <end position="162"/>
    </location>
</feature>
<sequence>MSEPPSATSSNFGSDLATFGRVVDVKGEPFPVSTSMRGDGGVAFGGQSIGVLGLSHGESDDTLHLTAPHLVTIKHEVPDNVFINAANASPEAYTAMDIGDDSQGDPNASVWQDRYAIHANAGGILGGGGLSTVSTGSASASSNPSTSSPGPAGYRSHASAHSGGSIQETMAWNYRPADRSYGNMPSPVQTGAQMAVDPSSTNFIGASPKSDSVSFNASSSMGSIHSHVNYPWTVDHNINPSASFPRISAPDQSGILSPIENDFRNWIDVDGNQNNSGIDGSPLEAASNNVRNVAVLEVRD</sequence>
<name>A0A0C3QD01_9AGAM</name>
<evidence type="ECO:0000313" key="3">
    <source>
        <dbReference type="Proteomes" id="UP000054248"/>
    </source>
</evidence>
<keyword evidence="3" id="KW-1185">Reference proteome</keyword>
<dbReference type="Proteomes" id="UP000054248">
    <property type="component" value="Unassembled WGS sequence"/>
</dbReference>
<evidence type="ECO:0000256" key="1">
    <source>
        <dbReference type="SAM" id="MobiDB-lite"/>
    </source>
</evidence>
<dbReference type="AlphaFoldDB" id="A0A0C3QD01"/>